<feature type="transmembrane region" description="Helical" evidence="5">
    <location>
        <begin position="90"/>
        <end position="113"/>
    </location>
</feature>
<feature type="transmembrane region" description="Helical" evidence="5">
    <location>
        <begin position="65"/>
        <end position="84"/>
    </location>
</feature>
<evidence type="ECO:0000256" key="1">
    <source>
        <dbReference type="ARBA" id="ARBA00004141"/>
    </source>
</evidence>
<protein>
    <recommendedName>
        <fullName evidence="6">Major facilitator superfamily (MFS) profile domain-containing protein</fullName>
    </recommendedName>
</protein>
<feature type="transmembrane region" description="Helical" evidence="5">
    <location>
        <begin position="125"/>
        <end position="144"/>
    </location>
</feature>
<dbReference type="PROSITE" id="PS50850">
    <property type="entry name" value="MFS"/>
    <property type="match status" value="1"/>
</dbReference>
<comment type="caution">
    <text evidence="7">The sequence shown here is derived from an EMBL/GenBank/DDBJ whole genome shotgun (WGS) entry which is preliminary data.</text>
</comment>
<dbReference type="PANTHER" id="PTHR11662:SF411">
    <property type="entry name" value="GH05102P"/>
    <property type="match status" value="1"/>
</dbReference>
<evidence type="ECO:0000259" key="6">
    <source>
        <dbReference type="PROSITE" id="PS50850"/>
    </source>
</evidence>
<dbReference type="Gene3D" id="1.20.1250.20">
    <property type="entry name" value="MFS general substrate transporter like domains"/>
    <property type="match status" value="3"/>
</dbReference>
<comment type="subcellular location">
    <subcellularLocation>
        <location evidence="1">Membrane</location>
        <topology evidence="1">Multi-pass membrane protein</topology>
    </subcellularLocation>
</comment>
<feature type="transmembrane region" description="Helical" evidence="5">
    <location>
        <begin position="150"/>
        <end position="171"/>
    </location>
</feature>
<dbReference type="InterPro" id="IPR020846">
    <property type="entry name" value="MFS_dom"/>
</dbReference>
<proteinExistence type="predicted"/>
<dbReference type="SUPFAM" id="SSF103473">
    <property type="entry name" value="MFS general substrate transporter"/>
    <property type="match status" value="2"/>
</dbReference>
<evidence type="ECO:0000256" key="4">
    <source>
        <dbReference type="ARBA" id="ARBA00023136"/>
    </source>
</evidence>
<dbReference type="GO" id="GO:0006820">
    <property type="term" value="P:monoatomic anion transport"/>
    <property type="evidence" value="ECO:0007669"/>
    <property type="project" value="TreeGrafter"/>
</dbReference>
<evidence type="ECO:0000313" key="7">
    <source>
        <dbReference type="EMBL" id="KAH0812997.1"/>
    </source>
</evidence>
<accession>A0A8J6HEN7</accession>
<dbReference type="InterPro" id="IPR036259">
    <property type="entry name" value="MFS_trans_sf"/>
</dbReference>
<feature type="transmembrane region" description="Helical" evidence="5">
    <location>
        <begin position="396"/>
        <end position="420"/>
    </location>
</feature>
<organism evidence="7 8">
    <name type="scientific">Tenebrio molitor</name>
    <name type="common">Yellow mealworm beetle</name>
    <dbReference type="NCBI Taxonomy" id="7067"/>
    <lineage>
        <taxon>Eukaryota</taxon>
        <taxon>Metazoa</taxon>
        <taxon>Ecdysozoa</taxon>
        <taxon>Arthropoda</taxon>
        <taxon>Hexapoda</taxon>
        <taxon>Insecta</taxon>
        <taxon>Pterygota</taxon>
        <taxon>Neoptera</taxon>
        <taxon>Endopterygota</taxon>
        <taxon>Coleoptera</taxon>
        <taxon>Polyphaga</taxon>
        <taxon>Cucujiformia</taxon>
        <taxon>Tenebrionidae</taxon>
        <taxon>Tenebrio</taxon>
    </lineage>
</organism>
<dbReference type="EMBL" id="JABDTM020025650">
    <property type="protein sequence ID" value="KAH0812997.1"/>
    <property type="molecule type" value="Genomic_DNA"/>
</dbReference>
<name>A0A8J6HEN7_TENMO</name>
<keyword evidence="2 5" id="KW-0812">Transmembrane</keyword>
<reference evidence="7" key="1">
    <citation type="journal article" date="2020" name="J Insects Food Feed">
        <title>The yellow mealworm (Tenebrio molitor) genome: a resource for the emerging insects as food and feed industry.</title>
        <authorList>
            <person name="Eriksson T."/>
            <person name="Andere A."/>
            <person name="Kelstrup H."/>
            <person name="Emery V."/>
            <person name="Picard C."/>
        </authorList>
    </citation>
    <scope>NUCLEOTIDE SEQUENCE</scope>
    <source>
        <strain evidence="7">Stoneville</strain>
        <tissue evidence="7">Whole head</tissue>
    </source>
</reference>
<feature type="transmembrane region" description="Helical" evidence="5">
    <location>
        <begin position="279"/>
        <end position="300"/>
    </location>
</feature>
<evidence type="ECO:0000256" key="3">
    <source>
        <dbReference type="ARBA" id="ARBA00022989"/>
    </source>
</evidence>
<sequence length="658" mass="72734">MSIAIVEMVATNDSNFTSTHSNTFSWDEHKKNDLLGCFFWGLLLSAIPGGRLSEIYGTRKVLDTAMVLASLLTIVTPFACYLHYYCVLTVRIAMGLALGVSWPSVPPMAVKWVARANSSKFMANAKASSLGAGVILPVCGYIITLLGWPSVFFITGALSLVWCLLWFHFVYDSPRQHPRISKREKQHIENEIGEITSFGSKKTPWLSILSSGPVWAIIVADFCSQFNMNIIINELPSYMDEVLHFNIKENGWFSSLPFFGFNAAGTAGFMSNSMDISPVYSGTIFGIAFACGASTGYISAKYMVRINMSIAIVEMVAKPSNLTLTHGGTFQWDEHKKNDILGWFYWGSLLTAIPGGRLSEIYGTRKVLGIAMLLASLLTIVTPLACYLHYYCILAVRTALGLALGVSWPSIPPMAVKWVAPADTSKFMGHTMACALGAALSLPVCGYIIAYLGWPSVFYITGALALVWSILWFYFVYDSPRQHPRISDTERESIESEMDGQASSFGMKKKTPWLRILSSKPVWAIIVADICIQFNTNIIMNELPSYVDEVLHFNIKANGWLSSLPYFKGTTHASVVVSGSAEKHPRERGETYKWREPATRRTVHDLFYFEAFTGVPKVKGGDLECGRCWGGIVAESTRAGWSEDSSRIPDPSADCELA</sequence>
<feature type="transmembrane region" description="Helical" evidence="5">
    <location>
        <begin position="252"/>
        <end position="273"/>
    </location>
</feature>
<keyword evidence="4 5" id="KW-0472">Membrane</keyword>
<dbReference type="InterPro" id="IPR011701">
    <property type="entry name" value="MFS"/>
</dbReference>
<gene>
    <name evidence="7" type="ORF">GEV33_009793</name>
</gene>
<reference evidence="7" key="2">
    <citation type="submission" date="2021-08" db="EMBL/GenBank/DDBJ databases">
        <authorList>
            <person name="Eriksson T."/>
        </authorList>
    </citation>
    <scope>NUCLEOTIDE SEQUENCE</scope>
    <source>
        <strain evidence="7">Stoneville</strain>
        <tissue evidence="7">Whole head</tissue>
    </source>
</reference>
<feature type="domain" description="Major facilitator superfamily (MFS) profile" evidence="6">
    <location>
        <begin position="1"/>
        <end position="480"/>
    </location>
</feature>
<evidence type="ECO:0000256" key="2">
    <source>
        <dbReference type="ARBA" id="ARBA00022692"/>
    </source>
</evidence>
<dbReference type="GO" id="GO:0016020">
    <property type="term" value="C:membrane"/>
    <property type="evidence" value="ECO:0007669"/>
    <property type="project" value="UniProtKB-SubCell"/>
</dbReference>
<feature type="transmembrane region" description="Helical" evidence="5">
    <location>
        <begin position="432"/>
        <end position="452"/>
    </location>
</feature>
<dbReference type="InterPro" id="IPR050382">
    <property type="entry name" value="MFS_Na/Anion_cotransporter"/>
</dbReference>
<feature type="transmembrane region" description="Helical" evidence="5">
    <location>
        <begin position="458"/>
        <end position="477"/>
    </location>
</feature>
<keyword evidence="8" id="KW-1185">Reference proteome</keyword>
<dbReference type="GO" id="GO:0022857">
    <property type="term" value="F:transmembrane transporter activity"/>
    <property type="evidence" value="ECO:0007669"/>
    <property type="project" value="InterPro"/>
</dbReference>
<evidence type="ECO:0000313" key="8">
    <source>
        <dbReference type="Proteomes" id="UP000719412"/>
    </source>
</evidence>
<dbReference type="Pfam" id="PF07690">
    <property type="entry name" value="MFS_1"/>
    <property type="match status" value="2"/>
</dbReference>
<evidence type="ECO:0000256" key="5">
    <source>
        <dbReference type="SAM" id="Phobius"/>
    </source>
</evidence>
<dbReference type="Proteomes" id="UP000719412">
    <property type="component" value="Unassembled WGS sequence"/>
</dbReference>
<dbReference type="AlphaFoldDB" id="A0A8J6HEN7"/>
<dbReference type="FunFam" id="1.20.1250.20:FF:000157">
    <property type="entry name" value="Inorganic phosphate cotransporter"/>
    <property type="match status" value="2"/>
</dbReference>
<feature type="transmembrane region" description="Helical" evidence="5">
    <location>
        <begin position="367"/>
        <end position="390"/>
    </location>
</feature>
<dbReference type="PANTHER" id="PTHR11662">
    <property type="entry name" value="SOLUTE CARRIER FAMILY 17"/>
    <property type="match status" value="1"/>
</dbReference>
<keyword evidence="3 5" id="KW-1133">Transmembrane helix</keyword>